<reference evidence="1" key="1">
    <citation type="journal article" date="2015" name="Nature">
        <title>Complex archaea that bridge the gap between prokaryotes and eukaryotes.</title>
        <authorList>
            <person name="Spang A."/>
            <person name="Saw J.H."/>
            <person name="Jorgensen S.L."/>
            <person name="Zaremba-Niedzwiedzka K."/>
            <person name="Martijn J."/>
            <person name="Lind A.E."/>
            <person name="van Eijk R."/>
            <person name="Schleper C."/>
            <person name="Guy L."/>
            <person name="Ettema T.J."/>
        </authorList>
    </citation>
    <scope>NUCLEOTIDE SEQUENCE</scope>
</reference>
<dbReference type="AlphaFoldDB" id="A0A0F9CVP4"/>
<evidence type="ECO:0000313" key="1">
    <source>
        <dbReference type="EMBL" id="KKL53428.1"/>
    </source>
</evidence>
<accession>A0A0F9CVP4</accession>
<comment type="caution">
    <text evidence="1">The sequence shown here is derived from an EMBL/GenBank/DDBJ whole genome shotgun (WGS) entry which is preliminary data.</text>
</comment>
<organism evidence="1">
    <name type="scientific">marine sediment metagenome</name>
    <dbReference type="NCBI Taxonomy" id="412755"/>
    <lineage>
        <taxon>unclassified sequences</taxon>
        <taxon>metagenomes</taxon>
        <taxon>ecological metagenomes</taxon>
    </lineage>
</organism>
<protein>
    <submittedName>
        <fullName evidence="1">Uncharacterized protein</fullName>
    </submittedName>
</protein>
<gene>
    <name evidence="1" type="ORF">LCGC14_2275520</name>
</gene>
<dbReference type="EMBL" id="LAZR01031547">
    <property type="protein sequence ID" value="KKL53428.1"/>
    <property type="molecule type" value="Genomic_DNA"/>
</dbReference>
<proteinExistence type="predicted"/>
<name>A0A0F9CVP4_9ZZZZ</name>
<sequence length="42" mass="4905">MNPADKYIEELIDAIHTCYIIGANNDWEYAVLCEELDRVRTC</sequence>